<gene>
    <name evidence="2" type="ORF">H9863_10005</name>
</gene>
<dbReference type="InterPro" id="IPR029044">
    <property type="entry name" value="Nucleotide-diphossugar_trans"/>
</dbReference>
<reference evidence="2" key="1">
    <citation type="journal article" date="2021" name="PeerJ">
        <title>Extensive microbial diversity within the chicken gut microbiome revealed by metagenomics and culture.</title>
        <authorList>
            <person name="Gilroy R."/>
            <person name="Ravi A."/>
            <person name="Getino M."/>
            <person name="Pursley I."/>
            <person name="Horton D.L."/>
            <person name="Alikhan N.F."/>
            <person name="Baker D."/>
            <person name="Gharbi K."/>
            <person name="Hall N."/>
            <person name="Watson M."/>
            <person name="Adriaenssens E.M."/>
            <person name="Foster-Nyarko E."/>
            <person name="Jarju S."/>
            <person name="Secka A."/>
            <person name="Antonio M."/>
            <person name="Oren A."/>
            <person name="Chaudhuri R.R."/>
            <person name="La Ragione R."/>
            <person name="Hildebrand F."/>
            <person name="Pallen M.J."/>
        </authorList>
    </citation>
    <scope>NUCLEOTIDE SEQUENCE</scope>
    <source>
        <strain evidence="2">23274</strain>
    </source>
</reference>
<accession>A0A9D1V1W0</accession>
<feature type="domain" description="Glycosyltransferase 2-like" evidence="1">
    <location>
        <begin position="141"/>
        <end position="284"/>
    </location>
</feature>
<proteinExistence type="predicted"/>
<dbReference type="AlphaFoldDB" id="A0A9D1V1W0"/>
<comment type="caution">
    <text evidence="2">The sequence shown here is derived from an EMBL/GenBank/DDBJ whole genome shotgun (WGS) entry which is preliminary data.</text>
</comment>
<reference evidence="2" key="2">
    <citation type="submission" date="2021-04" db="EMBL/GenBank/DDBJ databases">
        <authorList>
            <person name="Gilroy R."/>
        </authorList>
    </citation>
    <scope>NUCLEOTIDE SEQUENCE</scope>
    <source>
        <strain evidence="2">23274</strain>
    </source>
</reference>
<evidence type="ECO:0000313" key="2">
    <source>
        <dbReference type="EMBL" id="HIX04428.1"/>
    </source>
</evidence>
<dbReference type="Gene3D" id="3.90.550.10">
    <property type="entry name" value="Spore Coat Polysaccharide Biosynthesis Protein SpsA, Chain A"/>
    <property type="match status" value="1"/>
</dbReference>
<evidence type="ECO:0000259" key="1">
    <source>
        <dbReference type="Pfam" id="PF13632"/>
    </source>
</evidence>
<evidence type="ECO:0000313" key="3">
    <source>
        <dbReference type="Proteomes" id="UP000824202"/>
    </source>
</evidence>
<dbReference type="Pfam" id="PF13632">
    <property type="entry name" value="Glyco_trans_2_3"/>
    <property type="match status" value="1"/>
</dbReference>
<dbReference type="Proteomes" id="UP000824202">
    <property type="component" value="Unassembled WGS sequence"/>
</dbReference>
<name>A0A9D1V1W0_9BACT</name>
<dbReference type="InterPro" id="IPR001173">
    <property type="entry name" value="Glyco_trans_2-like"/>
</dbReference>
<protein>
    <recommendedName>
        <fullName evidence="1">Glycosyltransferase 2-like domain-containing protein</fullName>
    </recommendedName>
</protein>
<dbReference type="EMBL" id="DXFT01000197">
    <property type="protein sequence ID" value="HIX04428.1"/>
    <property type="molecule type" value="Genomic_DNA"/>
</dbReference>
<sequence>MMQKYNPKVFQRYFERNDLFFHPVFDNQPDVFVVIPVLDDEDIFQTIDCLCRCSHEEGNAGVVIVVNHDEAAPAGIKEANRFLGERLRAYTATRQCAAFHFQVVEAFDLPVKVAGVGLARKIGMDGAAWWLWQHGKADAPVLSLDADTWVEPNYTDATCRFFRRHAVAAVSLAYAHRLAECEGAALDAMVKYELYLRYYRAALKYAGHPHAFSTIGSAFAVRAGDYVAEGGMNKRQAGEDFYFIQKLIDTGRYADLTDTRVYPSPRFSERTPFGTGQALRQIIKAGGVFPVYCWQSFYDLRLFLDGVGGLYRAGEKEICDYIAGQAQGMKAYLLSTGVPDIFEEVNANCSTADQFKKRFFSRFNAFRVLKYLNFVHASYYGKEDIVTATDGLFHALGYPALQTLSEKLYFLRTHPD</sequence>
<dbReference type="SUPFAM" id="SSF53448">
    <property type="entry name" value="Nucleotide-diphospho-sugar transferases"/>
    <property type="match status" value="1"/>
</dbReference>
<organism evidence="2 3">
    <name type="scientific">Candidatus Odoribacter faecigallinarum</name>
    <dbReference type="NCBI Taxonomy" id="2838706"/>
    <lineage>
        <taxon>Bacteria</taxon>
        <taxon>Pseudomonadati</taxon>
        <taxon>Bacteroidota</taxon>
        <taxon>Bacteroidia</taxon>
        <taxon>Bacteroidales</taxon>
        <taxon>Odoribacteraceae</taxon>
        <taxon>Odoribacter</taxon>
    </lineage>
</organism>